<dbReference type="EMBL" id="JAEVHL010000019">
    <property type="protein sequence ID" value="MBM0275243.1"/>
    <property type="molecule type" value="Genomic_DNA"/>
</dbReference>
<feature type="domain" description="ATPase BadF/BadG/BcrA/BcrD type" evidence="1">
    <location>
        <begin position="5"/>
        <end position="263"/>
    </location>
</feature>
<dbReference type="InterPro" id="IPR052519">
    <property type="entry name" value="Euk-type_GlcNAc_Kinase"/>
</dbReference>
<dbReference type="InterPro" id="IPR002731">
    <property type="entry name" value="ATPase_BadF"/>
</dbReference>
<keyword evidence="3" id="KW-1185">Reference proteome</keyword>
<comment type="caution">
    <text evidence="2">The sequence shown here is derived from an EMBL/GenBank/DDBJ whole genome shotgun (WGS) entry which is preliminary data.</text>
</comment>
<dbReference type="SUPFAM" id="SSF53067">
    <property type="entry name" value="Actin-like ATPase domain"/>
    <property type="match status" value="2"/>
</dbReference>
<dbReference type="PANTHER" id="PTHR43190">
    <property type="entry name" value="N-ACETYL-D-GLUCOSAMINE KINASE"/>
    <property type="match status" value="1"/>
</dbReference>
<dbReference type="PANTHER" id="PTHR43190:SF3">
    <property type="entry name" value="N-ACETYL-D-GLUCOSAMINE KINASE"/>
    <property type="match status" value="1"/>
</dbReference>
<sequence length="316" mass="31391">MMLVLGLDAGGTSSRAVVATRDGTVVGRGTAGPGNPTSAGPAAARRIGAGGARALAEHDPSAVLGGVAGIAGAGIMTDPELTAAFDQEWARQGLTCPVTIVGDAVTAFAAGTPASSGAVLIAGTGAVAARIDDWRVSRTADGLGWLLGDEGSGLWLGLQAVRSVARAWSGPTVPAGLAAAVAAQAGATNCDELVRWAGRQQPAAFATLAPLVCAHATAGDALAERLTTEAATRLVATLGELGPPDGPVVLAGSLLTNTTPVRAAVLATLAGPAATARDPAIAAAWLALRQSTDQEEAARLHHRMLRPDRETSPVGH</sequence>
<organism evidence="2 3">
    <name type="scientific">Micromonospora tarensis</name>
    <dbReference type="NCBI Taxonomy" id="2806100"/>
    <lineage>
        <taxon>Bacteria</taxon>
        <taxon>Bacillati</taxon>
        <taxon>Actinomycetota</taxon>
        <taxon>Actinomycetes</taxon>
        <taxon>Micromonosporales</taxon>
        <taxon>Micromonosporaceae</taxon>
        <taxon>Micromonospora</taxon>
    </lineage>
</organism>
<name>A0ABS1YCU9_9ACTN</name>
<evidence type="ECO:0000313" key="2">
    <source>
        <dbReference type="EMBL" id="MBM0275243.1"/>
    </source>
</evidence>
<dbReference type="RefSeq" id="WP_203147639.1">
    <property type="nucleotide sequence ID" value="NZ_JAEVHL010000019.1"/>
</dbReference>
<proteinExistence type="predicted"/>
<dbReference type="Proteomes" id="UP000622245">
    <property type="component" value="Unassembled WGS sequence"/>
</dbReference>
<gene>
    <name evidence="2" type="ORF">JM949_07125</name>
</gene>
<evidence type="ECO:0000259" key="1">
    <source>
        <dbReference type="Pfam" id="PF01869"/>
    </source>
</evidence>
<evidence type="ECO:0000313" key="3">
    <source>
        <dbReference type="Proteomes" id="UP000622245"/>
    </source>
</evidence>
<dbReference type="Pfam" id="PF01869">
    <property type="entry name" value="BcrAD_BadFG"/>
    <property type="match status" value="1"/>
</dbReference>
<protein>
    <submittedName>
        <fullName evidence="2">ATPase</fullName>
    </submittedName>
</protein>
<accession>A0ABS1YCU9</accession>
<dbReference type="InterPro" id="IPR043129">
    <property type="entry name" value="ATPase_NBD"/>
</dbReference>
<reference evidence="2 3" key="1">
    <citation type="submission" date="2021-01" db="EMBL/GenBank/DDBJ databases">
        <title>Draft genome sequence of Micromonospora sp. strain STR1s_6.</title>
        <authorList>
            <person name="Karlyshev A."/>
            <person name="Jawad R."/>
        </authorList>
    </citation>
    <scope>NUCLEOTIDE SEQUENCE [LARGE SCALE GENOMIC DNA]</scope>
    <source>
        <strain evidence="2 3">STR1S-6</strain>
    </source>
</reference>
<dbReference type="Gene3D" id="3.30.420.40">
    <property type="match status" value="2"/>
</dbReference>